<accession>A0A917ZA37</accession>
<dbReference type="GO" id="GO:0051287">
    <property type="term" value="F:NAD binding"/>
    <property type="evidence" value="ECO:0007669"/>
    <property type="project" value="InterPro"/>
</dbReference>
<dbReference type="NCBIfam" id="NF004790">
    <property type="entry name" value="PRK06136.1"/>
    <property type="match status" value="1"/>
</dbReference>
<dbReference type="InterPro" id="IPR000878">
    <property type="entry name" value="4pyrrol_Mease"/>
</dbReference>
<reference evidence="14" key="1">
    <citation type="journal article" date="2014" name="Int. J. Syst. Evol. Microbiol.">
        <title>Complete genome sequence of Corynebacterium casei LMG S-19264T (=DSM 44701T), isolated from a smear-ripened cheese.</title>
        <authorList>
            <consortium name="US DOE Joint Genome Institute (JGI-PGF)"/>
            <person name="Walter F."/>
            <person name="Albersmeier A."/>
            <person name="Kalinowski J."/>
            <person name="Ruckert C."/>
        </authorList>
    </citation>
    <scope>NUCLEOTIDE SEQUENCE</scope>
    <source>
        <strain evidence="14">CGMCC 4.7368</strain>
    </source>
</reference>
<evidence type="ECO:0000256" key="3">
    <source>
        <dbReference type="ARBA" id="ARBA00022603"/>
    </source>
</evidence>
<keyword evidence="7" id="KW-0520">NAD</keyword>
<evidence type="ECO:0000259" key="13">
    <source>
        <dbReference type="Pfam" id="PF00590"/>
    </source>
</evidence>
<dbReference type="AlphaFoldDB" id="A0A917ZA37"/>
<dbReference type="GO" id="GO:0009236">
    <property type="term" value="P:cobalamin biosynthetic process"/>
    <property type="evidence" value="ECO:0007669"/>
    <property type="project" value="UniProtKB-KW"/>
</dbReference>
<dbReference type="Proteomes" id="UP000646523">
    <property type="component" value="Unassembled WGS sequence"/>
</dbReference>
<keyword evidence="6" id="KW-0560">Oxidoreductase</keyword>
<dbReference type="InterPro" id="IPR014777">
    <property type="entry name" value="4pyrrole_Mease_sub1"/>
</dbReference>
<sequence length="410" mass="42786">MGPYLLGLRLSGRRVLVVGGGRVAQRRVPALLEAGAVVTLVSPVVTPALDDLIAAGRVAWQARPYEVGDCDGAWLVQACTDDRGVNTAVAAEAEAKRIWCVRADDKDASAAWTPASGRVDEITVAVTAGGDPRRAVGIRDAVVGALRDGTVDARRDRARPVGVALVGGGPGDPGLITVRGRQLLAQADVVVADRLAPRALLDELAPDVELIDAAKVPYGRALSQDSINEVLVDRARQGKFVVRLKGGDPFVFGRGGEEMIACARAGIPVLVVPGITSAVAVPAAAGVPVTHRGISQEFHVISVHVAPDDPKSTVDWPSVARSQGTLVLLMGLERLAKVAEALLRDGRSPETPVMVVQDGTLPTQRAVIAPLSTVADRVSAAGIRPPAIVIVGDVVRVGQEVEMVRAERLP</sequence>
<evidence type="ECO:0000256" key="8">
    <source>
        <dbReference type="ARBA" id="ARBA00023239"/>
    </source>
</evidence>
<dbReference type="SUPFAM" id="SSF53790">
    <property type="entry name" value="Tetrapyrrole methylase"/>
    <property type="match status" value="1"/>
</dbReference>
<keyword evidence="5" id="KW-0949">S-adenosyl-L-methionine</keyword>
<dbReference type="SUPFAM" id="SSF51735">
    <property type="entry name" value="NAD(P)-binding Rossmann-fold domains"/>
    <property type="match status" value="1"/>
</dbReference>
<dbReference type="GO" id="GO:0051266">
    <property type="term" value="F:sirohydrochlorin ferrochelatase activity"/>
    <property type="evidence" value="ECO:0007669"/>
    <property type="project" value="InterPro"/>
</dbReference>
<feature type="active site" description="Proton acceptor" evidence="12">
    <location>
        <position position="193"/>
    </location>
</feature>
<evidence type="ECO:0000256" key="12">
    <source>
        <dbReference type="PIRSR" id="PIRSR036426-1"/>
    </source>
</evidence>
<comment type="catalytic activity">
    <reaction evidence="11">
        <text>precorrin-2 + NAD(+) = sirohydrochlorin + NADH + 2 H(+)</text>
        <dbReference type="Rhea" id="RHEA:15613"/>
        <dbReference type="ChEBI" id="CHEBI:15378"/>
        <dbReference type="ChEBI" id="CHEBI:57540"/>
        <dbReference type="ChEBI" id="CHEBI:57945"/>
        <dbReference type="ChEBI" id="CHEBI:58351"/>
        <dbReference type="ChEBI" id="CHEBI:58827"/>
        <dbReference type="EC" id="1.3.1.76"/>
    </reaction>
</comment>
<dbReference type="Gene3D" id="3.30.950.10">
    <property type="entry name" value="Methyltransferase, Cobalt-precorrin-4 Transmethylase, Domain 2"/>
    <property type="match status" value="1"/>
</dbReference>
<dbReference type="PANTHER" id="PTHR45790:SF3">
    <property type="entry name" value="S-ADENOSYL-L-METHIONINE-DEPENDENT UROPORPHYRINOGEN III METHYLTRANSFERASE, CHLOROPLASTIC"/>
    <property type="match status" value="1"/>
</dbReference>
<evidence type="ECO:0000256" key="11">
    <source>
        <dbReference type="ARBA" id="ARBA00047561"/>
    </source>
</evidence>
<protein>
    <submittedName>
        <fullName evidence="14">Uroporphyrinogen-III C-methyltransferase</fullName>
    </submittedName>
</protein>
<evidence type="ECO:0000256" key="7">
    <source>
        <dbReference type="ARBA" id="ARBA00023027"/>
    </source>
</evidence>
<keyword evidence="8" id="KW-0456">Lyase</keyword>
<dbReference type="InterPro" id="IPR050161">
    <property type="entry name" value="Siro_Cobalamin_biosynth"/>
</dbReference>
<comment type="pathway">
    <text evidence="1">Porphyrin-containing compound metabolism; siroheme biosynthesis; sirohydrochlorin from precorrin-2: step 1/1.</text>
</comment>
<keyword evidence="10" id="KW-0511">Multifunctional enzyme</keyword>
<dbReference type="CDD" id="cd11642">
    <property type="entry name" value="SUMT"/>
    <property type="match status" value="1"/>
</dbReference>
<dbReference type="GO" id="GO:0043115">
    <property type="term" value="F:precorrin-2 dehydrogenase activity"/>
    <property type="evidence" value="ECO:0007669"/>
    <property type="project" value="UniProtKB-EC"/>
</dbReference>
<evidence type="ECO:0000256" key="1">
    <source>
        <dbReference type="ARBA" id="ARBA00005010"/>
    </source>
</evidence>
<gene>
    <name evidence="14" type="ORF">GCM10012289_61790</name>
</gene>
<evidence type="ECO:0000313" key="14">
    <source>
        <dbReference type="EMBL" id="GGO78853.1"/>
    </source>
</evidence>
<keyword evidence="3" id="KW-0489">Methyltransferase</keyword>
<feature type="domain" description="Tetrapyrrole methylase" evidence="13">
    <location>
        <begin position="163"/>
        <end position="374"/>
    </location>
</feature>
<dbReference type="GO" id="GO:0019354">
    <property type="term" value="P:siroheme biosynthetic process"/>
    <property type="evidence" value="ECO:0007669"/>
    <property type="project" value="InterPro"/>
</dbReference>
<evidence type="ECO:0000313" key="15">
    <source>
        <dbReference type="Proteomes" id="UP000646523"/>
    </source>
</evidence>
<evidence type="ECO:0000256" key="9">
    <source>
        <dbReference type="ARBA" id="ARBA00023244"/>
    </source>
</evidence>
<keyword evidence="9" id="KW-0627">Porphyrin biosynthesis</keyword>
<dbReference type="InterPro" id="IPR036291">
    <property type="entry name" value="NAD(P)-bd_dom_sf"/>
</dbReference>
<dbReference type="InterPro" id="IPR006367">
    <property type="entry name" value="Sirohaem_synthase_N"/>
</dbReference>
<dbReference type="NCBIfam" id="TIGR01469">
    <property type="entry name" value="cobA_cysG_Cterm"/>
    <property type="match status" value="1"/>
</dbReference>
<keyword evidence="2" id="KW-0169">Cobalamin biosynthesis</keyword>
<dbReference type="Pfam" id="PF00590">
    <property type="entry name" value="TP_methylase"/>
    <property type="match status" value="1"/>
</dbReference>
<evidence type="ECO:0000256" key="6">
    <source>
        <dbReference type="ARBA" id="ARBA00023002"/>
    </source>
</evidence>
<evidence type="ECO:0000256" key="10">
    <source>
        <dbReference type="ARBA" id="ARBA00023268"/>
    </source>
</evidence>
<dbReference type="InterPro" id="IPR014776">
    <property type="entry name" value="4pyrrole_Mease_sub2"/>
</dbReference>
<dbReference type="Gene3D" id="3.40.50.720">
    <property type="entry name" value="NAD(P)-binding Rossmann-like Domain"/>
    <property type="match status" value="1"/>
</dbReference>
<organism evidence="14 15">
    <name type="scientific">Nonomuraea cavernae</name>
    <dbReference type="NCBI Taxonomy" id="2045107"/>
    <lineage>
        <taxon>Bacteria</taxon>
        <taxon>Bacillati</taxon>
        <taxon>Actinomycetota</taxon>
        <taxon>Actinomycetes</taxon>
        <taxon>Streptosporangiales</taxon>
        <taxon>Streptosporangiaceae</taxon>
        <taxon>Nonomuraea</taxon>
    </lineage>
</organism>
<dbReference type="InterPro" id="IPR035996">
    <property type="entry name" value="4pyrrol_Methylase_sf"/>
</dbReference>
<dbReference type="InterPro" id="IPR006366">
    <property type="entry name" value="CobA/CysG_C"/>
</dbReference>
<dbReference type="EMBL" id="BMNH01000026">
    <property type="protein sequence ID" value="GGO78853.1"/>
    <property type="molecule type" value="Genomic_DNA"/>
</dbReference>
<evidence type="ECO:0000256" key="5">
    <source>
        <dbReference type="ARBA" id="ARBA00022691"/>
    </source>
</evidence>
<evidence type="ECO:0000256" key="2">
    <source>
        <dbReference type="ARBA" id="ARBA00022573"/>
    </source>
</evidence>
<dbReference type="FunFam" id="3.30.950.10:FF:000001">
    <property type="entry name" value="Siroheme synthase"/>
    <property type="match status" value="1"/>
</dbReference>
<dbReference type="RefSeq" id="WP_189127733.1">
    <property type="nucleotide sequence ID" value="NZ_BMNH01000026.1"/>
</dbReference>
<keyword evidence="4" id="KW-0808">Transferase</keyword>
<reference evidence="14" key="2">
    <citation type="submission" date="2020-09" db="EMBL/GenBank/DDBJ databases">
        <authorList>
            <person name="Sun Q."/>
            <person name="Zhou Y."/>
        </authorList>
    </citation>
    <scope>NUCLEOTIDE SEQUENCE</scope>
    <source>
        <strain evidence="14">CGMCC 4.7368</strain>
    </source>
</reference>
<name>A0A917ZA37_9ACTN</name>
<comment type="caution">
    <text evidence="14">The sequence shown here is derived from an EMBL/GenBank/DDBJ whole genome shotgun (WGS) entry which is preliminary data.</text>
</comment>
<dbReference type="GO" id="GO:0004851">
    <property type="term" value="F:uroporphyrin-III C-methyltransferase activity"/>
    <property type="evidence" value="ECO:0007669"/>
    <property type="project" value="InterPro"/>
</dbReference>
<proteinExistence type="predicted"/>
<dbReference type="GO" id="GO:0032259">
    <property type="term" value="P:methylation"/>
    <property type="evidence" value="ECO:0007669"/>
    <property type="project" value="UniProtKB-KW"/>
</dbReference>
<evidence type="ECO:0000256" key="4">
    <source>
        <dbReference type="ARBA" id="ARBA00022679"/>
    </source>
</evidence>
<feature type="active site" description="Proton donor" evidence="12">
    <location>
        <position position="215"/>
    </location>
</feature>
<dbReference type="FunFam" id="3.40.1010.10:FF:000003">
    <property type="entry name" value="Putative Uroporphyrinogen-III C-methyltransferase"/>
    <property type="match status" value="1"/>
</dbReference>
<dbReference type="InterPro" id="IPR012409">
    <property type="entry name" value="Sirohaem_synth"/>
</dbReference>
<dbReference type="Gene3D" id="3.40.1010.10">
    <property type="entry name" value="Cobalt-precorrin-4 Transmethylase, Domain 1"/>
    <property type="match status" value="1"/>
</dbReference>
<dbReference type="NCBIfam" id="TIGR01470">
    <property type="entry name" value="cysG_Nterm"/>
    <property type="match status" value="1"/>
</dbReference>
<keyword evidence="15" id="KW-1185">Reference proteome</keyword>
<dbReference type="PANTHER" id="PTHR45790">
    <property type="entry name" value="SIROHEME SYNTHASE-RELATED"/>
    <property type="match status" value="1"/>
</dbReference>
<dbReference type="Pfam" id="PF13241">
    <property type="entry name" value="NAD_binding_7"/>
    <property type="match status" value="1"/>
</dbReference>
<dbReference type="PIRSF" id="PIRSF036426">
    <property type="entry name" value="Sirohaem_synth"/>
    <property type="match status" value="1"/>
</dbReference>